<dbReference type="InterPro" id="IPR011050">
    <property type="entry name" value="Pectin_lyase_fold/virulence"/>
</dbReference>
<sequence length="987" mass="109759">CIIDKGNGGAIYMATDCSSQFEFKINDGLIQECKAKSDTSKDIPATGYGGGIYIIGSQDYDVSTSGIDFRGLKIYKNTADKAGQSIYIVMRNLAELCLYGNDGEFVKGNYTDGISNQNELQGIPVDSTTFNSSSTETINSQQNYLEDYWIINRNEYYTKDTGSDAWLCTQSSPCKTLDVSLIQSNINSITTFLVYIYDITSIEDTAVISQTTSPRTFRNYPLTSTTPSDILIKENGRFNVTGKVRFQLINFVIESTGLQQDNPGIYGIESTAQINLQFCQFHMQNEGSQIGRCYVTILKGGDHIISDLKAKDISSLENIIKIDFEEVGLLSISDSQFENITKIDSSITGGIIRAALSHSSNRIDITDCIFTTCKAQGTFGGAIYTEIQNSNAQVTLIRTQVLYCEASKGGGLFVKIDNGGQFVLQSSCELKQCKATSGNGGGIYAELTYSASTQTSFLIKDASIQDCQAVSSSTSTGYGGGIFIGGTGDYISSTKTLELKGMKISGNTATQGGQSLYVVMPKLEDWCKYGTLGEYVKGDYDDIISDLSELEGIPQDLETFNKLSSDEIEEQYYQLQYYWSEIALLTGANAVINESNTDLPIQISLKGSNFITGQFYAKIVELGPKTQFNKKTQFIQVNANDVIYPPEDGSKEPIDIQGDPQNEQDATFGMKDISWMDYKDKKFGVLTSNDKRIFTGVGGRQNKAVPLEVKIEEAPVIIDKEVIVVEPEQPKEYGIPAWATALVIAGVLSALAGAILSTLCCCLCPYCLCFKCWDNDEQKVKNIRDDFEKIKIEHQRHLREINTYDVNSRSLNNQRVKQSQQRKKMRSNQMIEEGYLFGESQQFNNQANQYLNMQESINRDSTKGFNSHHSHRPNSNSFNSYHKSLLVPYENDIVNATPQSKDQLEVIQMTEFAKQPQQDGSYNSQNSLYNRPEEKLGPTRTSTGDSQILSSYTKNLKNKLDVMEKQEELLSTSPKLPRKSTKDFMEF</sequence>
<gene>
    <name evidence="2" type="ORF">EZS28_032839</name>
</gene>
<dbReference type="AlphaFoldDB" id="A0A5J4UN90"/>
<feature type="region of interest" description="Disordered" evidence="1">
    <location>
        <begin position="912"/>
        <end position="947"/>
    </location>
</feature>
<reference evidence="2 3" key="1">
    <citation type="submission" date="2019-03" db="EMBL/GenBank/DDBJ databases">
        <title>Single cell metagenomics reveals metabolic interactions within the superorganism composed of flagellate Streblomastix strix and complex community of Bacteroidetes bacteria on its surface.</title>
        <authorList>
            <person name="Treitli S.C."/>
            <person name="Kolisko M."/>
            <person name="Husnik F."/>
            <person name="Keeling P."/>
            <person name="Hampl V."/>
        </authorList>
    </citation>
    <scope>NUCLEOTIDE SEQUENCE [LARGE SCALE GENOMIC DNA]</scope>
    <source>
        <strain evidence="2">ST1C</strain>
    </source>
</reference>
<feature type="region of interest" description="Disordered" evidence="1">
    <location>
        <begin position="966"/>
        <end position="987"/>
    </location>
</feature>
<feature type="non-terminal residue" evidence="2">
    <location>
        <position position="987"/>
    </location>
</feature>
<proteinExistence type="predicted"/>
<comment type="caution">
    <text evidence="2">The sequence shown here is derived from an EMBL/GenBank/DDBJ whole genome shotgun (WGS) entry which is preliminary data.</text>
</comment>
<evidence type="ECO:0000256" key="1">
    <source>
        <dbReference type="SAM" id="MobiDB-lite"/>
    </source>
</evidence>
<organism evidence="2 3">
    <name type="scientific">Streblomastix strix</name>
    <dbReference type="NCBI Taxonomy" id="222440"/>
    <lineage>
        <taxon>Eukaryota</taxon>
        <taxon>Metamonada</taxon>
        <taxon>Preaxostyla</taxon>
        <taxon>Oxymonadida</taxon>
        <taxon>Streblomastigidae</taxon>
        <taxon>Streblomastix</taxon>
    </lineage>
</organism>
<dbReference type="EMBL" id="SNRW01014288">
    <property type="protein sequence ID" value="KAA6371634.1"/>
    <property type="molecule type" value="Genomic_DNA"/>
</dbReference>
<name>A0A5J4UN90_9EUKA</name>
<feature type="non-terminal residue" evidence="2">
    <location>
        <position position="1"/>
    </location>
</feature>
<evidence type="ECO:0000313" key="2">
    <source>
        <dbReference type="EMBL" id="KAA6371634.1"/>
    </source>
</evidence>
<protein>
    <submittedName>
        <fullName evidence="2">Uncharacterized protein</fullName>
    </submittedName>
</protein>
<accession>A0A5J4UN90</accession>
<feature type="compositionally biased region" description="Polar residues" evidence="1">
    <location>
        <begin position="915"/>
        <end position="929"/>
    </location>
</feature>
<dbReference type="SUPFAM" id="SSF51126">
    <property type="entry name" value="Pectin lyase-like"/>
    <property type="match status" value="1"/>
</dbReference>
<dbReference type="Proteomes" id="UP000324800">
    <property type="component" value="Unassembled WGS sequence"/>
</dbReference>
<evidence type="ECO:0000313" key="3">
    <source>
        <dbReference type="Proteomes" id="UP000324800"/>
    </source>
</evidence>